<sequence>MNNPIYIRVLQHDKNDQIRIGEAFPATDLEQVEKNIIAQYEAKTAWCGGFKVACERYYKRIAIVNAVNLGIMRLIYNE</sequence>
<organism evidence="1 2">
    <name type="scientific">Mediterranea massiliensis</name>
    <dbReference type="NCBI Taxonomy" id="1841865"/>
    <lineage>
        <taxon>Bacteria</taxon>
        <taxon>Pseudomonadati</taxon>
        <taxon>Bacteroidota</taxon>
        <taxon>Bacteroidia</taxon>
        <taxon>Bacteroidales</taxon>
        <taxon>Bacteroidaceae</taxon>
        <taxon>Mediterranea</taxon>
    </lineage>
</organism>
<accession>A0ABS2DYK2</accession>
<reference evidence="1 2" key="1">
    <citation type="journal article" date="2021" name="Sci. Rep.">
        <title>The distribution of antibiotic resistance genes in chicken gut microbiota commensals.</title>
        <authorList>
            <person name="Juricova H."/>
            <person name="Matiasovicova J."/>
            <person name="Kubasova T."/>
            <person name="Cejkova D."/>
            <person name="Rychlik I."/>
        </authorList>
    </citation>
    <scope>NUCLEOTIDE SEQUENCE [LARGE SCALE GENOMIC DNA]</scope>
    <source>
        <strain evidence="1 2">An772</strain>
    </source>
</reference>
<keyword evidence="2" id="KW-1185">Reference proteome</keyword>
<gene>
    <name evidence="1" type="ORF">H7U35_04310</name>
</gene>
<dbReference type="Proteomes" id="UP000766986">
    <property type="component" value="Unassembled WGS sequence"/>
</dbReference>
<name>A0ABS2DYK2_9BACT</name>
<proteinExistence type="predicted"/>
<comment type="caution">
    <text evidence="1">The sequence shown here is derived from an EMBL/GenBank/DDBJ whole genome shotgun (WGS) entry which is preliminary data.</text>
</comment>
<dbReference type="RefSeq" id="WP_021927452.1">
    <property type="nucleotide sequence ID" value="NZ_JACLYZ010000006.1"/>
</dbReference>
<evidence type="ECO:0000313" key="2">
    <source>
        <dbReference type="Proteomes" id="UP000766986"/>
    </source>
</evidence>
<dbReference type="EMBL" id="JACLYZ010000006">
    <property type="protein sequence ID" value="MBM6734453.1"/>
    <property type="molecule type" value="Genomic_DNA"/>
</dbReference>
<evidence type="ECO:0000313" key="1">
    <source>
        <dbReference type="EMBL" id="MBM6734453.1"/>
    </source>
</evidence>
<protein>
    <submittedName>
        <fullName evidence="1">Uncharacterized protein</fullName>
    </submittedName>
</protein>